<sequence>MDEATYESNTLRLGQDKIKTTVLNFSQNIQNFQQNDESCHFTLQDCSFSSNQKKKLPFLDCSGQIDDQIKDSSNMNNESIQIQKVKSYIVNSNPLNINIQSIDQHQEIFKLNKDDSSSYSPIQQSPSPINIQASEQVITKKQSSSSQKEELLKYQSSYLIQKQNEAYEVGLKVPMYRNSISPKLLNQNRYKADGIIQTIKYVKRFINKLKLSSKKVLFRNISKPQFQIINDITSDYDYYLFEGYVHNQKILFTFDLSMS</sequence>
<dbReference type="GeneID" id="24438090"/>
<reference evidence="2" key="1">
    <citation type="journal article" date="2006" name="PLoS Biol.">
        <title>Macronuclear genome sequence of the ciliate Tetrahymena thermophila, a model eukaryote.</title>
        <authorList>
            <person name="Eisen J.A."/>
            <person name="Coyne R.S."/>
            <person name="Wu M."/>
            <person name="Wu D."/>
            <person name="Thiagarajan M."/>
            <person name="Wortman J.R."/>
            <person name="Badger J.H."/>
            <person name="Ren Q."/>
            <person name="Amedeo P."/>
            <person name="Jones K.M."/>
            <person name="Tallon L.J."/>
            <person name="Delcher A.L."/>
            <person name="Salzberg S.L."/>
            <person name="Silva J.C."/>
            <person name="Haas B.J."/>
            <person name="Majoros W.H."/>
            <person name="Farzad M."/>
            <person name="Carlton J.M."/>
            <person name="Smith R.K. Jr."/>
            <person name="Garg J."/>
            <person name="Pearlman R.E."/>
            <person name="Karrer K.M."/>
            <person name="Sun L."/>
            <person name="Manning G."/>
            <person name="Elde N.C."/>
            <person name="Turkewitz A.P."/>
            <person name="Asai D.J."/>
            <person name="Wilkes D.E."/>
            <person name="Wang Y."/>
            <person name="Cai H."/>
            <person name="Collins K."/>
            <person name="Stewart B.A."/>
            <person name="Lee S.R."/>
            <person name="Wilamowska K."/>
            <person name="Weinberg Z."/>
            <person name="Ruzzo W.L."/>
            <person name="Wloga D."/>
            <person name="Gaertig J."/>
            <person name="Frankel J."/>
            <person name="Tsao C.-C."/>
            <person name="Gorovsky M.A."/>
            <person name="Keeling P.J."/>
            <person name="Waller R.F."/>
            <person name="Patron N.J."/>
            <person name="Cherry J.M."/>
            <person name="Stover N.A."/>
            <person name="Krieger C.J."/>
            <person name="del Toro C."/>
            <person name="Ryder H.F."/>
            <person name="Williamson S.C."/>
            <person name="Barbeau R.A."/>
            <person name="Hamilton E.P."/>
            <person name="Orias E."/>
        </authorList>
    </citation>
    <scope>NUCLEOTIDE SEQUENCE [LARGE SCALE GENOMIC DNA]</scope>
    <source>
        <strain evidence="2">SB210</strain>
    </source>
</reference>
<gene>
    <name evidence="1" type="ORF">TTHERM_000263499</name>
</gene>
<keyword evidence="2" id="KW-1185">Reference proteome</keyword>
<dbReference type="EMBL" id="GG662830">
    <property type="protein sequence ID" value="EWS76116.1"/>
    <property type="molecule type" value="Genomic_DNA"/>
</dbReference>
<dbReference type="Proteomes" id="UP000009168">
    <property type="component" value="Unassembled WGS sequence"/>
</dbReference>
<accession>W7XK09</accession>
<evidence type="ECO:0000313" key="1">
    <source>
        <dbReference type="EMBL" id="EWS76116.1"/>
    </source>
</evidence>
<organism evidence="1 2">
    <name type="scientific">Tetrahymena thermophila (strain SB210)</name>
    <dbReference type="NCBI Taxonomy" id="312017"/>
    <lineage>
        <taxon>Eukaryota</taxon>
        <taxon>Sar</taxon>
        <taxon>Alveolata</taxon>
        <taxon>Ciliophora</taxon>
        <taxon>Intramacronucleata</taxon>
        <taxon>Oligohymenophorea</taxon>
        <taxon>Hymenostomatida</taxon>
        <taxon>Tetrahymenina</taxon>
        <taxon>Tetrahymenidae</taxon>
        <taxon>Tetrahymena</taxon>
    </lineage>
</organism>
<name>W7XK09_TETTS</name>
<evidence type="ECO:0000313" key="2">
    <source>
        <dbReference type="Proteomes" id="UP000009168"/>
    </source>
</evidence>
<dbReference type="RefSeq" id="XP_012651356.1">
    <property type="nucleotide sequence ID" value="XM_012795902.1"/>
</dbReference>
<dbReference type="KEGG" id="tet:TTHERM_000263499"/>
<dbReference type="AlphaFoldDB" id="W7XK09"/>
<protein>
    <submittedName>
        <fullName evidence="1">Cyclic nucleotide-binding domain protein</fullName>
    </submittedName>
</protein>
<proteinExistence type="predicted"/>
<dbReference type="InParanoid" id="W7XK09"/>